<dbReference type="KEGG" id="ckw:CKALI_03300"/>
<dbReference type="AlphaFoldDB" id="A0A6B8VBJ8"/>
<reference evidence="2" key="1">
    <citation type="submission" date="2019-11" db="EMBL/GenBank/DDBJ databases">
        <title>Complete genome sequence of Corynebacterium kalinowskii 1959, a novel Corynebacterium species isolated from soil of a small paddock in Vilsendorf, Germany.</title>
        <authorList>
            <person name="Schaffert L."/>
            <person name="Ruwe M."/>
            <person name="Milse J."/>
            <person name="Hanuschka K."/>
            <person name="Ortseifen V."/>
            <person name="Droste J."/>
            <person name="Brandt D."/>
            <person name="Schlueter L."/>
            <person name="Kutter Y."/>
            <person name="Vinke S."/>
            <person name="Viehoefer P."/>
            <person name="Jacob L."/>
            <person name="Luebke N.-C."/>
            <person name="Schulte-Berndt E."/>
            <person name="Hain C."/>
            <person name="Linder M."/>
            <person name="Schmidt P."/>
            <person name="Wollenschlaeger L."/>
            <person name="Luttermann T."/>
            <person name="Thieme E."/>
            <person name="Hassa J."/>
            <person name="Haak M."/>
            <person name="Wittchen M."/>
            <person name="Mentz A."/>
            <person name="Persicke M."/>
            <person name="Busche T."/>
            <person name="Ruckert C."/>
        </authorList>
    </citation>
    <scope>NUCLEOTIDE SEQUENCE [LARGE SCALE GENOMIC DNA]</scope>
    <source>
        <strain evidence="2">1959</strain>
    </source>
</reference>
<sequence>MQLEHYIDSWAVEILRKYRATVSDDAPKPQRAKAHAFGYVACALSDPMSFEAYIEVASSSVVTTSFENVDSYFEQGQSFQLWVSEVRDCIRAGGGPPSPWLLFENSVILWCMGHGLAHGMSKGPLRFFPEDLKRDLLGPIIDMSFSSLYRRLGLSFDGFEDRPVIRPPG</sequence>
<evidence type="ECO:0000313" key="1">
    <source>
        <dbReference type="EMBL" id="QGU01543.1"/>
    </source>
</evidence>
<dbReference type="Gene3D" id="1.10.357.10">
    <property type="entry name" value="Tetracycline Repressor, domain 2"/>
    <property type="match status" value="1"/>
</dbReference>
<dbReference type="EMBL" id="CP046452">
    <property type="protein sequence ID" value="QGU01543.1"/>
    <property type="molecule type" value="Genomic_DNA"/>
</dbReference>
<evidence type="ECO:0008006" key="3">
    <source>
        <dbReference type="Google" id="ProtNLM"/>
    </source>
</evidence>
<organism evidence="1 2">
    <name type="scientific">Corynebacterium kalinowskii</name>
    <dbReference type="NCBI Taxonomy" id="2675216"/>
    <lineage>
        <taxon>Bacteria</taxon>
        <taxon>Bacillati</taxon>
        <taxon>Actinomycetota</taxon>
        <taxon>Actinomycetes</taxon>
        <taxon>Mycobacteriales</taxon>
        <taxon>Corynebacteriaceae</taxon>
        <taxon>Corynebacterium</taxon>
    </lineage>
</organism>
<keyword evidence="2" id="KW-1185">Reference proteome</keyword>
<name>A0A6B8VBJ8_9CORY</name>
<protein>
    <recommendedName>
        <fullName evidence="3">Tetracyclin repressor-like C-terminal domain-containing protein</fullName>
    </recommendedName>
</protein>
<dbReference type="Proteomes" id="UP000427071">
    <property type="component" value="Chromosome"/>
</dbReference>
<proteinExistence type="predicted"/>
<gene>
    <name evidence="1" type="ORF">CKALI_03300</name>
</gene>
<evidence type="ECO:0000313" key="2">
    <source>
        <dbReference type="Proteomes" id="UP000427071"/>
    </source>
</evidence>
<accession>A0A6B8VBJ8</accession>